<dbReference type="KEGG" id="eha:Ethha_2351"/>
<protein>
    <recommendedName>
        <fullName evidence="2">Acyltransferase 3 domain-containing protein</fullName>
    </recommendedName>
</protein>
<gene>
    <name evidence="3" type="ordered locus">Ethha_2351</name>
</gene>
<dbReference type="eggNOG" id="COG1835">
    <property type="taxonomic scope" value="Bacteria"/>
</dbReference>
<feature type="transmembrane region" description="Helical" evidence="1">
    <location>
        <begin position="95"/>
        <end position="118"/>
    </location>
</feature>
<reference evidence="3 4" key="1">
    <citation type="submission" date="2010-12" db="EMBL/GenBank/DDBJ databases">
        <title>Complete sequence of Ethanoligenens harbinense YUAN-3.</title>
        <authorList>
            <person name="Lucas S."/>
            <person name="Copeland A."/>
            <person name="Lapidus A."/>
            <person name="Cheng J.-F."/>
            <person name="Bruce D."/>
            <person name="Goodwin L."/>
            <person name="Pitluck S."/>
            <person name="Chertkov O."/>
            <person name="Misra M."/>
            <person name="Detter J.C."/>
            <person name="Han C."/>
            <person name="Tapia R."/>
            <person name="Land M."/>
            <person name="Hauser L."/>
            <person name="Jeffries C."/>
            <person name="Kyrpides N."/>
            <person name="Ivanova N."/>
            <person name="Mikhailova N."/>
            <person name="Wang A."/>
            <person name="Mouttaki H."/>
            <person name="He Z."/>
            <person name="Zhou J."/>
            <person name="Hemme C.L."/>
            <person name="Woyke T."/>
        </authorList>
    </citation>
    <scope>NUCLEOTIDE SEQUENCE [LARGE SCALE GENOMIC DNA]</scope>
    <source>
        <strain evidence="4">DSM 18485 / JCM 12961 / CGMCC 1.5033 / YUAN-3</strain>
    </source>
</reference>
<feature type="transmembrane region" description="Helical" evidence="1">
    <location>
        <begin position="177"/>
        <end position="194"/>
    </location>
</feature>
<evidence type="ECO:0000256" key="1">
    <source>
        <dbReference type="SAM" id="Phobius"/>
    </source>
</evidence>
<evidence type="ECO:0000313" key="3">
    <source>
        <dbReference type="EMBL" id="ADU27859.1"/>
    </source>
</evidence>
<keyword evidence="1" id="KW-0472">Membrane</keyword>
<feature type="transmembrane region" description="Helical" evidence="1">
    <location>
        <begin position="54"/>
        <end position="74"/>
    </location>
</feature>
<dbReference type="RefSeq" id="WP_013486205.1">
    <property type="nucleotide sequence ID" value="NC_014828.1"/>
</dbReference>
<organism evidence="3 4">
    <name type="scientific">Ethanoligenens harbinense (strain DSM 18485 / JCM 12961 / CGMCC 1.5033 / YUAN-3)</name>
    <dbReference type="NCBI Taxonomy" id="663278"/>
    <lineage>
        <taxon>Bacteria</taxon>
        <taxon>Bacillati</taxon>
        <taxon>Bacillota</taxon>
        <taxon>Clostridia</taxon>
        <taxon>Eubacteriales</taxon>
        <taxon>Oscillospiraceae</taxon>
        <taxon>Ethanoligenens</taxon>
    </lineage>
</organism>
<keyword evidence="4" id="KW-1185">Reference proteome</keyword>
<name>E6U4X4_ETHHY</name>
<evidence type="ECO:0000259" key="2">
    <source>
        <dbReference type="Pfam" id="PF01757"/>
    </source>
</evidence>
<dbReference type="Pfam" id="PF01757">
    <property type="entry name" value="Acyl_transf_3"/>
    <property type="match status" value="1"/>
</dbReference>
<feature type="domain" description="Acyltransferase 3" evidence="2">
    <location>
        <begin position="14"/>
        <end position="344"/>
    </location>
</feature>
<keyword evidence="1" id="KW-0812">Transmembrane</keyword>
<dbReference type="Proteomes" id="UP000001551">
    <property type="component" value="Chromosome"/>
</dbReference>
<dbReference type="EMBL" id="CP002400">
    <property type="protein sequence ID" value="ADU27859.1"/>
    <property type="molecule type" value="Genomic_DNA"/>
</dbReference>
<feature type="transmembrane region" description="Helical" evidence="1">
    <location>
        <begin position="200"/>
        <end position="221"/>
    </location>
</feature>
<feature type="transmembrane region" description="Helical" evidence="1">
    <location>
        <begin position="145"/>
        <end position="165"/>
    </location>
</feature>
<accession>E6U4X4</accession>
<proteinExistence type="predicted"/>
<dbReference type="InterPro" id="IPR002656">
    <property type="entry name" value="Acyl_transf_3_dom"/>
</dbReference>
<evidence type="ECO:0000313" key="4">
    <source>
        <dbReference type="Proteomes" id="UP000001551"/>
    </source>
</evidence>
<dbReference type="STRING" id="663278.Ethha_2351"/>
<keyword evidence="1" id="KW-1133">Transmembrane helix</keyword>
<dbReference type="GO" id="GO:0016747">
    <property type="term" value="F:acyltransferase activity, transferring groups other than amino-acyl groups"/>
    <property type="evidence" value="ECO:0007669"/>
    <property type="project" value="InterPro"/>
</dbReference>
<dbReference type="AlphaFoldDB" id="E6U4X4"/>
<dbReference type="HOGENOM" id="CLU_061965_0_0_9"/>
<feature type="transmembrane region" description="Helical" evidence="1">
    <location>
        <begin position="270"/>
        <end position="289"/>
    </location>
</feature>
<feature type="transmembrane region" description="Helical" evidence="1">
    <location>
        <begin position="242"/>
        <end position="258"/>
    </location>
</feature>
<sequence>MIHFSKKNSKMLYGLAVLMMLYHHLFKAPAALHCTFYSTFDLLGLGKVLSIETLAWLGKLCVAIYAFISGYAMCKKAQAKSVIIKKRLPGNFLLVVKQLIDFMIKYWLVFIVFIPILYVTQDIKISSAKELLLNFVGVEFSYNGAWWYVRQYILMLLLFPFIDFIYEHINSGERPKIIILGIVITVLFLGYYYSSGPFKVINVLANSVTVTYLIIFIEGYFSARLCSFEKLSNFLPTKYRKLINVMILLCCVAIRVLLSTEAGYCIIDTLIIFPFIYSVCSIVENRSVILNSLSKVGEYSVYMWLVHGFYLDGGIVCDLLTASHYSLLIYVTLVALSFATAVILKKIENFVMKYFDKLKYKVTY</sequence>
<feature type="transmembrane region" description="Helical" evidence="1">
    <location>
        <begin position="327"/>
        <end position="344"/>
    </location>
</feature>